<dbReference type="Proteomes" id="UP000010146">
    <property type="component" value="Unassembled WGS sequence"/>
</dbReference>
<keyword evidence="1" id="KW-0812">Transmembrane</keyword>
<organism evidence="3 4">
    <name type="scientific">Caldanaerobacter subterraneus subsp. pacificus DSM 12653</name>
    <dbReference type="NCBI Taxonomy" id="391606"/>
    <lineage>
        <taxon>Bacteria</taxon>
        <taxon>Bacillati</taxon>
        <taxon>Bacillota</taxon>
        <taxon>Clostridia</taxon>
        <taxon>Thermoanaerobacterales</taxon>
        <taxon>Thermoanaerobacteraceae</taxon>
        <taxon>Caldanaerobacter</taxon>
    </lineage>
</organism>
<feature type="transmembrane region" description="Helical" evidence="1">
    <location>
        <begin position="39"/>
        <end position="58"/>
    </location>
</feature>
<evidence type="ECO:0000256" key="1">
    <source>
        <dbReference type="SAM" id="Phobius"/>
    </source>
</evidence>
<evidence type="ECO:0000259" key="2">
    <source>
        <dbReference type="Pfam" id="PF12773"/>
    </source>
</evidence>
<protein>
    <recommendedName>
        <fullName evidence="2">DZANK-type domain-containing protein</fullName>
    </recommendedName>
</protein>
<dbReference type="AlphaFoldDB" id="A0A0F5PKA0"/>
<reference evidence="3 4" key="1">
    <citation type="submission" date="2008-07" db="EMBL/GenBank/DDBJ databases">
        <authorList>
            <person name="Gonzalez J."/>
            <person name="Sokolova T."/>
            <person name="Ferriera S."/>
            <person name="Johnson J."/>
            <person name="Kravitz S."/>
            <person name="Beeson K."/>
            <person name="Sutton G."/>
            <person name="Rogers Y.-H."/>
            <person name="Friedman R."/>
            <person name="Frazier M."/>
            <person name="Venter J.C."/>
        </authorList>
    </citation>
    <scope>NUCLEOTIDE SEQUENCE [LARGE SCALE GENOMIC DNA]</scope>
    <source>
        <strain evidence="3 4">DSM 12653</strain>
    </source>
</reference>
<gene>
    <name evidence="3" type="ORF">CDSM653_01928</name>
</gene>
<name>A0A0F5PKA0_9THEO</name>
<feature type="transmembrane region" description="Helical" evidence="1">
    <location>
        <begin position="7"/>
        <end position="27"/>
    </location>
</feature>
<comment type="caution">
    <text evidence="3">The sequence shown here is derived from an EMBL/GenBank/DDBJ whole genome shotgun (WGS) entry which is preliminary data.</text>
</comment>
<dbReference type="RefSeq" id="WP_011026266.1">
    <property type="nucleotide sequence ID" value="NZ_ABXP02000106.1"/>
</dbReference>
<evidence type="ECO:0000313" key="3">
    <source>
        <dbReference type="EMBL" id="KKC29077.1"/>
    </source>
</evidence>
<reference evidence="4" key="3">
    <citation type="submission" date="2015-02" db="EMBL/GenBank/DDBJ databases">
        <title>Genome analysis of three genomes within the thermophilic hydrogenogenic bacterial species Caldanaerobacter subterraneus.</title>
        <authorList>
            <person name="Sant'Anna F.H."/>
            <person name="Lebedinsky A."/>
            <person name="Sokolova T."/>
            <person name="Robb F.T."/>
            <person name="Gonzalez J.M."/>
        </authorList>
    </citation>
    <scope>NUCLEOTIDE SEQUENCE [LARGE SCALE GENOMIC DNA]</scope>
    <source>
        <strain evidence="4">DSM 12653</strain>
    </source>
</reference>
<proteinExistence type="predicted"/>
<dbReference type="Pfam" id="PF12773">
    <property type="entry name" value="DZR"/>
    <property type="match status" value="1"/>
</dbReference>
<dbReference type="EMBL" id="ABXP02000106">
    <property type="protein sequence ID" value="KKC29077.1"/>
    <property type="molecule type" value="Genomic_DNA"/>
</dbReference>
<evidence type="ECO:0000313" key="4">
    <source>
        <dbReference type="Proteomes" id="UP000010146"/>
    </source>
</evidence>
<feature type="domain" description="DZANK-type" evidence="2">
    <location>
        <begin position="66"/>
        <end position="108"/>
    </location>
</feature>
<keyword evidence="1" id="KW-0472">Membrane</keyword>
<dbReference type="InterPro" id="IPR025874">
    <property type="entry name" value="DZR"/>
</dbReference>
<accession>A0A0F5PKA0</accession>
<reference evidence="3 4" key="2">
    <citation type="journal article" date="2015" name="BMC Genomics">
        <title>Analysis of three genomes within the thermophilic bacterial species Caldanaerobacter subterraneus with a focus on carbon monoxide dehydrogenase evolution and hydrolase diversity.</title>
        <authorList>
            <person name="Sant'Anna F.H."/>
            <person name="Lebedinsky A.V."/>
            <person name="Sokolova T.G."/>
            <person name="Robb F.T."/>
            <person name="Gonzalez J.M."/>
        </authorList>
    </citation>
    <scope>NUCLEOTIDE SEQUENCE [LARGE SCALE GENOMIC DNA]</scope>
    <source>
        <strain evidence="3 4">DSM 12653</strain>
    </source>
</reference>
<sequence>MSISKNTLIFLIIVIPLLFLQALWIFIDAKKRGEKYYWAWGLFGLLNIPSSLIIYLFVTRYGHFKCPNCGKTVKNDYKFCPYCGASLKKTCPKCGTEIKEDWTYCPECSTKLK</sequence>
<keyword evidence="1" id="KW-1133">Transmembrane helix</keyword>